<organism evidence="6 7">
    <name type="scientific">Zalerion maritima</name>
    <dbReference type="NCBI Taxonomy" id="339359"/>
    <lineage>
        <taxon>Eukaryota</taxon>
        <taxon>Fungi</taxon>
        <taxon>Dikarya</taxon>
        <taxon>Ascomycota</taxon>
        <taxon>Pezizomycotina</taxon>
        <taxon>Sordariomycetes</taxon>
        <taxon>Lulworthiomycetidae</taxon>
        <taxon>Lulworthiales</taxon>
        <taxon>Lulworthiaceae</taxon>
        <taxon>Zalerion</taxon>
    </lineage>
</organism>
<feature type="compositionally biased region" description="Polar residues" evidence="5">
    <location>
        <begin position="582"/>
        <end position="593"/>
    </location>
</feature>
<feature type="coiled-coil region" evidence="4">
    <location>
        <begin position="227"/>
        <end position="294"/>
    </location>
</feature>
<feature type="region of interest" description="Disordered" evidence="5">
    <location>
        <begin position="573"/>
        <end position="607"/>
    </location>
</feature>
<dbReference type="Pfam" id="PF10186">
    <property type="entry name" value="ATG14"/>
    <property type="match status" value="1"/>
</dbReference>
<dbReference type="EMBL" id="JAKWBI020000276">
    <property type="protein sequence ID" value="KAJ2897425.1"/>
    <property type="molecule type" value="Genomic_DNA"/>
</dbReference>
<comment type="caution">
    <text evidence="6">The sequence shown here is derived from an EMBL/GenBank/DDBJ whole genome shotgun (WGS) entry which is preliminary data.</text>
</comment>
<reference evidence="6" key="1">
    <citation type="submission" date="2022-07" db="EMBL/GenBank/DDBJ databases">
        <title>Draft genome sequence of Zalerion maritima ATCC 34329, a (micro)plastics degrading marine fungus.</title>
        <authorList>
            <person name="Paco A."/>
            <person name="Goncalves M.F.M."/>
            <person name="Rocha-Santos T.A.P."/>
            <person name="Alves A."/>
        </authorList>
    </citation>
    <scope>NUCLEOTIDE SEQUENCE</scope>
    <source>
        <strain evidence="6">ATCC 34329</strain>
    </source>
</reference>
<evidence type="ECO:0000256" key="2">
    <source>
        <dbReference type="ARBA" id="ARBA00013807"/>
    </source>
</evidence>
<evidence type="ECO:0000256" key="4">
    <source>
        <dbReference type="SAM" id="Coils"/>
    </source>
</evidence>
<dbReference type="GO" id="GO:0005768">
    <property type="term" value="C:endosome"/>
    <property type="evidence" value="ECO:0007669"/>
    <property type="project" value="TreeGrafter"/>
</dbReference>
<proteinExistence type="inferred from homology"/>
<sequence>MSSTESTRPHLLPQNRRLRHLKGLYLRNLTFSRPRGRTIDDSAINIPPTKHTHLGKAPALHHAASSESLRKLRRRSEANLGAGATPQDRQQKLEKTIENRVADVIFSVHTDVEEDPIYISETIEKATNFNFQIFDLTLLNPLISRLNYVVIKVWAKRHDWCLLLEESLQLSDLNFVGPIHNQQFPPNCVLFHLIDGIYSLDLTPTKPTTPKDAPPMLTSSYNELMKIVTLENSIQDALATRASLEDKINSILKCNAIKELPRQQEETKEAENTVAQQHRALQAAKDKRDRLRASIAARKKAIHDGTVAQNQAEKDVDTASSKLPSSYALINESKSLIHGQRRRLCEDLSNIFPITPVPNGPPLAFQILQLPLPNTEYDPTSNSTQEQTLSAALGYVAYIILALQFYLGVPVPYEIKSFGSRSSIRDEISILQDPQKEYPLYLRGGASAQARLDYGWFLLNKDIEALCGALNLRVVDIRHTLPNIKYLLYVGSAGKDELPERKRGGVRGLLMGRVRQRLTESDYGGSTIGGDRGSRRGSTDSDFLARQREEIQRAIRESSSMLDRGMGSLNGKGLAQGRIDGATTNGSVLSSEDGSGRGARDQPNLDSDLNLNLVEEPGEVRNNNSILASPTQRPMAMLFDEAQKLSLRTKGMREQHART</sequence>
<evidence type="ECO:0000256" key="3">
    <source>
        <dbReference type="ARBA" id="ARBA00023054"/>
    </source>
</evidence>
<evidence type="ECO:0000256" key="1">
    <source>
        <dbReference type="ARBA" id="ARBA00009574"/>
    </source>
</evidence>
<comment type="similarity">
    <text evidence="1">Belongs to the ATG14 family.</text>
</comment>
<gene>
    <name evidence="6" type="ORF">MKZ38_004687</name>
</gene>
<evidence type="ECO:0000256" key="5">
    <source>
        <dbReference type="SAM" id="MobiDB-lite"/>
    </source>
</evidence>
<feature type="compositionally biased region" description="Basic and acidic residues" evidence="5">
    <location>
        <begin position="532"/>
        <end position="544"/>
    </location>
</feature>
<dbReference type="GO" id="GO:0032991">
    <property type="term" value="C:protein-containing complex"/>
    <property type="evidence" value="ECO:0007669"/>
    <property type="project" value="UniProtKB-ARBA"/>
</dbReference>
<name>A0AAD5RL66_9PEZI</name>
<dbReference type="PANTHER" id="PTHR15157:SF5">
    <property type="entry name" value="UV RADIATION RESISTANCE-ASSOCIATED GENE PROTEIN"/>
    <property type="match status" value="1"/>
</dbReference>
<keyword evidence="7" id="KW-1185">Reference proteome</keyword>
<dbReference type="GO" id="GO:0000323">
    <property type="term" value="C:lytic vacuole"/>
    <property type="evidence" value="ECO:0007669"/>
    <property type="project" value="TreeGrafter"/>
</dbReference>
<dbReference type="GO" id="GO:0000149">
    <property type="term" value="F:SNARE binding"/>
    <property type="evidence" value="ECO:0007669"/>
    <property type="project" value="TreeGrafter"/>
</dbReference>
<dbReference type="GO" id="GO:0035493">
    <property type="term" value="P:SNARE complex assembly"/>
    <property type="evidence" value="ECO:0007669"/>
    <property type="project" value="TreeGrafter"/>
</dbReference>
<dbReference type="Proteomes" id="UP001201980">
    <property type="component" value="Unassembled WGS sequence"/>
</dbReference>
<dbReference type="PANTHER" id="PTHR15157">
    <property type="entry name" value="UV RADIATION RESISTANCE-ASSOCIATED GENE PROTEIN"/>
    <property type="match status" value="1"/>
</dbReference>
<feature type="region of interest" description="Disordered" evidence="5">
    <location>
        <begin position="521"/>
        <end position="544"/>
    </location>
</feature>
<keyword evidence="3 4" id="KW-0175">Coiled coil</keyword>
<dbReference type="AlphaFoldDB" id="A0AAD5RL66"/>
<dbReference type="InterPro" id="IPR018791">
    <property type="entry name" value="UV_resistance/autophagy_Atg14"/>
</dbReference>
<evidence type="ECO:0000313" key="7">
    <source>
        <dbReference type="Proteomes" id="UP001201980"/>
    </source>
</evidence>
<accession>A0AAD5RL66</accession>
<protein>
    <recommendedName>
        <fullName evidence="2">Autophagy-related protein 14</fullName>
    </recommendedName>
</protein>
<evidence type="ECO:0000313" key="6">
    <source>
        <dbReference type="EMBL" id="KAJ2897425.1"/>
    </source>
</evidence>